<name>A0ABT0GTJ7_9HYPH</name>
<evidence type="ECO:0008006" key="3">
    <source>
        <dbReference type="Google" id="ProtNLM"/>
    </source>
</evidence>
<dbReference type="RefSeq" id="WP_248153957.1">
    <property type="nucleotide sequence ID" value="NZ_JALNMJ010000006.1"/>
</dbReference>
<dbReference type="InterPro" id="IPR008930">
    <property type="entry name" value="Terpenoid_cyclase/PrenylTrfase"/>
</dbReference>
<gene>
    <name evidence="1" type="ORF">M0H32_11345</name>
</gene>
<dbReference type="Gene3D" id="1.50.10.20">
    <property type="match status" value="1"/>
</dbReference>
<organism evidence="1 2">
    <name type="scientific">Roseibium sediminicola</name>
    <dbReference type="NCBI Taxonomy" id="2933272"/>
    <lineage>
        <taxon>Bacteria</taxon>
        <taxon>Pseudomonadati</taxon>
        <taxon>Pseudomonadota</taxon>
        <taxon>Alphaproteobacteria</taxon>
        <taxon>Hyphomicrobiales</taxon>
        <taxon>Stappiaceae</taxon>
        <taxon>Roseibium</taxon>
    </lineage>
</organism>
<dbReference type="EMBL" id="JALNMJ010000006">
    <property type="protein sequence ID" value="MCK7612758.1"/>
    <property type="molecule type" value="Genomic_DNA"/>
</dbReference>
<sequence>MIQWLLKGDPSIAFQTFRDLLGQNRPDLQERIPQEGWGKAFLEARNADGSWGEGFYRPMWTSSHYTLLDLKALCFPSGHPTVAESLNRLLNRPRSMDGGIAVSPGDRKSDVCINALFLSYAAYFGTETPRLEAIVDFLLGERMADGGFNCMRNRSGADVSSLHSTLSVIEGFSEYLKQGHSYRSDEVTNGLQSATETILARYMFRSHRTGEIIKTEFLNPVFPARWKYNTLRAFDTFRSNGTTFDARMTEALAKLVSLRKPGGYWLRAAAIPGKVHVVMEPPRRASRWVTLIAMRILKTYGENLQVCENIPPLSSSN</sequence>
<protein>
    <recommendedName>
        <fullName evidence="3">Squalene cyclase C-terminal domain-containing protein</fullName>
    </recommendedName>
</protein>
<proteinExistence type="predicted"/>
<accession>A0ABT0GTJ7</accession>
<keyword evidence="2" id="KW-1185">Reference proteome</keyword>
<reference evidence="1" key="1">
    <citation type="submission" date="2022-04" db="EMBL/GenBank/DDBJ databases">
        <title>Roseibium sp. CAU 1639 isolated from mud.</title>
        <authorList>
            <person name="Kim W."/>
        </authorList>
    </citation>
    <scope>NUCLEOTIDE SEQUENCE</scope>
    <source>
        <strain evidence="1">CAU 1639</strain>
    </source>
</reference>
<evidence type="ECO:0000313" key="1">
    <source>
        <dbReference type="EMBL" id="MCK7612758.1"/>
    </source>
</evidence>
<comment type="caution">
    <text evidence="1">The sequence shown here is derived from an EMBL/GenBank/DDBJ whole genome shotgun (WGS) entry which is preliminary data.</text>
</comment>
<evidence type="ECO:0000313" key="2">
    <source>
        <dbReference type="Proteomes" id="UP001431221"/>
    </source>
</evidence>
<dbReference type="Proteomes" id="UP001431221">
    <property type="component" value="Unassembled WGS sequence"/>
</dbReference>
<dbReference type="SUPFAM" id="SSF48239">
    <property type="entry name" value="Terpenoid cyclases/Protein prenyltransferases"/>
    <property type="match status" value="1"/>
</dbReference>